<feature type="domain" description="Nucleoside phosphorylase" evidence="7">
    <location>
        <begin position="77"/>
        <end position="321"/>
    </location>
</feature>
<keyword evidence="5 8" id="KW-0808">Transferase</keyword>
<sequence>MLIAPDTGRPAIRRPTTAICVGLTHHRRFAPAYHTIDLVHLPSHHTAMAKQISTAPPDLVLDRAVDLVRQQCDLVPKVAVVLGSGLGGVADRIDAAATIPFDSLPGFAASTAAGHRGQLILGHIDGVAVVAMAGRLHRYEGHRRDAIVFPIRLMAQLGAETLIVSNAAGGIDPRLNVGDIVLIDSHIDWIHGGPNRTDTAVPGVLHRQPQIYDPQLMQWALDAAVANGFAMRRGTYLATTGPTYETRAEYRMMRRIGADLAGMSTVPETIAGASMGMKVLALSMVSNVANPDQPQAASHEEVLLAGRQAAGKLESVVRDIVSKHRNQTSG</sequence>
<evidence type="ECO:0000313" key="8">
    <source>
        <dbReference type="EMBL" id="TWT72496.1"/>
    </source>
</evidence>
<dbReference type="Pfam" id="PF01048">
    <property type="entry name" value="PNP_UDP_1"/>
    <property type="match status" value="1"/>
</dbReference>
<accession>A0A5C5Y9X8</accession>
<dbReference type="Proteomes" id="UP000317238">
    <property type="component" value="Unassembled WGS sequence"/>
</dbReference>
<dbReference type="OrthoDB" id="1523230at2"/>
<dbReference type="PANTHER" id="PTHR11904:SF9">
    <property type="entry name" value="PURINE NUCLEOSIDE PHOSPHORYLASE-RELATED"/>
    <property type="match status" value="1"/>
</dbReference>
<dbReference type="GO" id="GO:0004731">
    <property type="term" value="F:purine-nucleoside phosphorylase activity"/>
    <property type="evidence" value="ECO:0007669"/>
    <property type="project" value="UniProtKB-EC"/>
</dbReference>
<dbReference type="EMBL" id="SJPL01000001">
    <property type="protein sequence ID" value="TWT72496.1"/>
    <property type="molecule type" value="Genomic_DNA"/>
</dbReference>
<dbReference type="InterPro" id="IPR011268">
    <property type="entry name" value="Purine_phosphorylase"/>
</dbReference>
<dbReference type="Gene3D" id="3.40.50.1580">
    <property type="entry name" value="Nucleoside phosphorylase domain"/>
    <property type="match status" value="1"/>
</dbReference>
<comment type="pathway">
    <text evidence="1">Purine metabolism; purine nucleoside salvage.</text>
</comment>
<reference evidence="8 9" key="1">
    <citation type="submission" date="2019-02" db="EMBL/GenBank/DDBJ databases">
        <title>Deep-cultivation of Planctomycetes and their phenomic and genomic characterization uncovers novel biology.</title>
        <authorList>
            <person name="Wiegand S."/>
            <person name="Jogler M."/>
            <person name="Boedeker C."/>
            <person name="Pinto D."/>
            <person name="Vollmers J."/>
            <person name="Rivas-Marin E."/>
            <person name="Kohn T."/>
            <person name="Peeters S.H."/>
            <person name="Heuer A."/>
            <person name="Rast P."/>
            <person name="Oberbeckmann S."/>
            <person name="Bunk B."/>
            <person name="Jeske O."/>
            <person name="Meyerdierks A."/>
            <person name="Storesund J.E."/>
            <person name="Kallscheuer N."/>
            <person name="Luecker S."/>
            <person name="Lage O.M."/>
            <person name="Pohl T."/>
            <person name="Merkel B.J."/>
            <person name="Hornburger P."/>
            <person name="Mueller R.-W."/>
            <person name="Bruemmer F."/>
            <person name="Labrenz M."/>
            <person name="Spormann A.M."/>
            <person name="Op Den Camp H."/>
            <person name="Overmann J."/>
            <person name="Amann R."/>
            <person name="Jetten M.S.M."/>
            <person name="Mascher T."/>
            <person name="Medema M.H."/>
            <person name="Devos D.P."/>
            <person name="Kaster A.-K."/>
            <person name="Ovreas L."/>
            <person name="Rohde M."/>
            <person name="Galperin M.Y."/>
            <person name="Jogler C."/>
        </authorList>
    </citation>
    <scope>NUCLEOTIDE SEQUENCE [LARGE SCALE GENOMIC DNA]</scope>
    <source>
        <strain evidence="8 9">Pan14r</strain>
    </source>
</reference>
<dbReference type="PANTHER" id="PTHR11904">
    <property type="entry name" value="METHYLTHIOADENOSINE/PURINE NUCLEOSIDE PHOSPHORYLASE"/>
    <property type="match status" value="1"/>
</dbReference>
<dbReference type="AlphaFoldDB" id="A0A5C5Y9X8"/>
<organism evidence="8 9">
    <name type="scientific">Crateriforma conspicua</name>
    <dbReference type="NCBI Taxonomy" id="2527996"/>
    <lineage>
        <taxon>Bacteria</taxon>
        <taxon>Pseudomonadati</taxon>
        <taxon>Planctomycetota</taxon>
        <taxon>Planctomycetia</taxon>
        <taxon>Planctomycetales</taxon>
        <taxon>Planctomycetaceae</taxon>
        <taxon>Crateriforma</taxon>
    </lineage>
</organism>
<evidence type="ECO:0000256" key="5">
    <source>
        <dbReference type="ARBA" id="ARBA00022679"/>
    </source>
</evidence>
<protein>
    <recommendedName>
        <fullName evidence="3">purine-nucleoside phosphorylase</fullName>
        <ecNumber evidence="3">2.4.2.1</ecNumber>
    </recommendedName>
    <alternativeName>
        <fullName evidence="6">Inosine-guanosine phosphorylase</fullName>
    </alternativeName>
</protein>
<name>A0A5C5Y9X8_9PLAN</name>
<dbReference type="InterPro" id="IPR035994">
    <property type="entry name" value="Nucleoside_phosphorylase_sf"/>
</dbReference>
<dbReference type="EC" id="2.4.2.1" evidence="3"/>
<evidence type="ECO:0000313" key="9">
    <source>
        <dbReference type="Proteomes" id="UP000317238"/>
    </source>
</evidence>
<evidence type="ECO:0000256" key="4">
    <source>
        <dbReference type="ARBA" id="ARBA00022676"/>
    </source>
</evidence>
<dbReference type="NCBIfam" id="TIGR01697">
    <property type="entry name" value="PNPH-PUNA-XAPA"/>
    <property type="match status" value="1"/>
</dbReference>
<dbReference type="UniPathway" id="UPA00606"/>
<comment type="similarity">
    <text evidence="2">Belongs to the PNP/MTAP phosphorylase family.</text>
</comment>
<evidence type="ECO:0000256" key="2">
    <source>
        <dbReference type="ARBA" id="ARBA00006751"/>
    </source>
</evidence>
<gene>
    <name evidence="8" type="primary">punA_2</name>
    <name evidence="8" type="ORF">Pan14r_48160</name>
</gene>
<evidence type="ECO:0000256" key="6">
    <source>
        <dbReference type="ARBA" id="ARBA00031036"/>
    </source>
</evidence>
<dbReference type="GO" id="GO:0009116">
    <property type="term" value="P:nucleoside metabolic process"/>
    <property type="evidence" value="ECO:0007669"/>
    <property type="project" value="InterPro"/>
</dbReference>
<dbReference type="NCBIfam" id="NF006054">
    <property type="entry name" value="PRK08202.1"/>
    <property type="match status" value="1"/>
</dbReference>
<comment type="caution">
    <text evidence="8">The sequence shown here is derived from an EMBL/GenBank/DDBJ whole genome shotgun (WGS) entry which is preliminary data.</text>
</comment>
<evidence type="ECO:0000256" key="1">
    <source>
        <dbReference type="ARBA" id="ARBA00005058"/>
    </source>
</evidence>
<dbReference type="GO" id="GO:0005737">
    <property type="term" value="C:cytoplasm"/>
    <property type="evidence" value="ECO:0007669"/>
    <property type="project" value="TreeGrafter"/>
</dbReference>
<evidence type="ECO:0000259" key="7">
    <source>
        <dbReference type="Pfam" id="PF01048"/>
    </source>
</evidence>
<dbReference type="SUPFAM" id="SSF53167">
    <property type="entry name" value="Purine and uridine phosphorylases"/>
    <property type="match status" value="1"/>
</dbReference>
<evidence type="ECO:0000256" key="3">
    <source>
        <dbReference type="ARBA" id="ARBA00011886"/>
    </source>
</evidence>
<proteinExistence type="inferred from homology"/>
<keyword evidence="4 8" id="KW-0328">Glycosyltransferase</keyword>
<dbReference type="CDD" id="cd09009">
    <property type="entry name" value="PNP-EcPNPII_like"/>
    <property type="match status" value="1"/>
</dbReference>
<dbReference type="InterPro" id="IPR000845">
    <property type="entry name" value="Nucleoside_phosphorylase_d"/>
</dbReference>
<keyword evidence="9" id="KW-1185">Reference proteome</keyword>